<accession>A0A6S7K1A2</accession>
<dbReference type="EMBL" id="CACRXK020022796">
    <property type="protein sequence ID" value="CAB4037161.1"/>
    <property type="molecule type" value="Genomic_DNA"/>
</dbReference>
<evidence type="ECO:0000313" key="2">
    <source>
        <dbReference type="Proteomes" id="UP001152795"/>
    </source>
</evidence>
<dbReference type="Pfam" id="PF05380">
    <property type="entry name" value="Peptidase_A17"/>
    <property type="match status" value="1"/>
</dbReference>
<keyword evidence="2" id="KW-1185">Reference proteome</keyword>
<name>A0A6S7K1A2_PARCT</name>
<proteinExistence type="predicted"/>
<comment type="caution">
    <text evidence="1">The sequence shown here is derived from an EMBL/GenBank/DDBJ whole genome shotgun (WGS) entry which is preliminary data.</text>
</comment>
<dbReference type="PANTHER" id="PTHR47331">
    <property type="entry name" value="PHD-TYPE DOMAIN-CONTAINING PROTEIN"/>
    <property type="match status" value="1"/>
</dbReference>
<organism evidence="1 2">
    <name type="scientific">Paramuricea clavata</name>
    <name type="common">Red gorgonian</name>
    <name type="synonym">Violescent sea-whip</name>
    <dbReference type="NCBI Taxonomy" id="317549"/>
    <lineage>
        <taxon>Eukaryota</taxon>
        <taxon>Metazoa</taxon>
        <taxon>Cnidaria</taxon>
        <taxon>Anthozoa</taxon>
        <taxon>Octocorallia</taxon>
        <taxon>Malacalcyonacea</taxon>
        <taxon>Plexauridae</taxon>
        <taxon>Paramuricea</taxon>
    </lineage>
</organism>
<dbReference type="OrthoDB" id="5987340at2759"/>
<gene>
    <name evidence="1" type="ORF">PACLA_8A026078</name>
</gene>
<dbReference type="Proteomes" id="UP001152795">
    <property type="component" value="Unassembled WGS sequence"/>
</dbReference>
<dbReference type="PANTHER" id="PTHR47331:SF6">
    <property type="entry name" value="DOUBLECORTIN DOMAIN-CONTAINING PROTEIN"/>
    <property type="match status" value="1"/>
</dbReference>
<protein>
    <submittedName>
        <fullName evidence="1">Tubulin polyglutamylase TTLL1</fullName>
    </submittedName>
</protein>
<dbReference type="InterPro" id="IPR008042">
    <property type="entry name" value="Retrotrans_Pao"/>
</dbReference>
<evidence type="ECO:0000313" key="1">
    <source>
        <dbReference type="EMBL" id="CAB4037161.1"/>
    </source>
</evidence>
<feature type="non-terminal residue" evidence="1">
    <location>
        <position position="1"/>
    </location>
</feature>
<sequence length="170" mass="19266">QTNVREEVSVSLVFAKGKLAPKQATTIPRLELCAAVLATQAVERTIKELKSLTIDEVVFYTDSKVILGYIQNESRRFYVYVDNRIQIIRKVSEPSQWRYIETTDNPADLATRCTSANVLIESCWFEGPKFLSDVTATLDNNEKSMLCEDDPEVRPQVAIHITGMPQKIQL</sequence>
<reference evidence="1" key="1">
    <citation type="submission" date="2020-04" db="EMBL/GenBank/DDBJ databases">
        <authorList>
            <person name="Alioto T."/>
            <person name="Alioto T."/>
            <person name="Gomez Garrido J."/>
        </authorList>
    </citation>
    <scope>NUCLEOTIDE SEQUENCE</scope>
    <source>
        <strain evidence="1">A484AB</strain>
    </source>
</reference>
<dbReference type="AlphaFoldDB" id="A0A6S7K1A2"/>